<proteinExistence type="predicted"/>
<accession>A0AAW1MHK7</accession>
<name>A0AAW1MHK7_POPJA</name>
<dbReference type="EMBL" id="JASPKY010000046">
    <property type="protein sequence ID" value="KAK9745731.1"/>
    <property type="molecule type" value="Genomic_DNA"/>
</dbReference>
<dbReference type="AlphaFoldDB" id="A0AAW1MHK7"/>
<protein>
    <recommendedName>
        <fullName evidence="3">Ribosomal protein S4</fullName>
    </recommendedName>
</protein>
<comment type="caution">
    <text evidence="1">The sequence shown here is derived from an EMBL/GenBank/DDBJ whole genome shotgun (WGS) entry which is preliminary data.</text>
</comment>
<organism evidence="1 2">
    <name type="scientific">Popillia japonica</name>
    <name type="common">Japanese beetle</name>
    <dbReference type="NCBI Taxonomy" id="7064"/>
    <lineage>
        <taxon>Eukaryota</taxon>
        <taxon>Metazoa</taxon>
        <taxon>Ecdysozoa</taxon>
        <taxon>Arthropoda</taxon>
        <taxon>Hexapoda</taxon>
        <taxon>Insecta</taxon>
        <taxon>Pterygota</taxon>
        <taxon>Neoptera</taxon>
        <taxon>Endopterygota</taxon>
        <taxon>Coleoptera</taxon>
        <taxon>Polyphaga</taxon>
        <taxon>Scarabaeiformia</taxon>
        <taxon>Scarabaeidae</taxon>
        <taxon>Rutelinae</taxon>
        <taxon>Popillia</taxon>
    </lineage>
</organism>
<sequence length="190" mass="22532">MENKEDIQYEVNTSTSQYHSISFPSEMKENNNSTVVRSVLAQYERKYLKLWAYQQEILKKERKYSFKGVFNVIQLRLVANIKLGRIYTVFSVEKRAKRQDLHTRMQTKPKVLHGVQIPYLNILKIQRNISREPRWSSLIKINNIYINKQSDSISSIFIDQRQFLSLVIRLGEILCIILDNFKLIIYILSS</sequence>
<evidence type="ECO:0000313" key="2">
    <source>
        <dbReference type="Proteomes" id="UP001458880"/>
    </source>
</evidence>
<evidence type="ECO:0008006" key="3">
    <source>
        <dbReference type="Google" id="ProtNLM"/>
    </source>
</evidence>
<dbReference type="Proteomes" id="UP001458880">
    <property type="component" value="Unassembled WGS sequence"/>
</dbReference>
<evidence type="ECO:0000313" key="1">
    <source>
        <dbReference type="EMBL" id="KAK9745731.1"/>
    </source>
</evidence>
<keyword evidence="2" id="KW-1185">Reference proteome</keyword>
<reference evidence="1 2" key="1">
    <citation type="journal article" date="2024" name="BMC Genomics">
        <title>De novo assembly and annotation of Popillia japonica's genome with initial clues to its potential as an invasive pest.</title>
        <authorList>
            <person name="Cucini C."/>
            <person name="Boschi S."/>
            <person name="Funari R."/>
            <person name="Cardaioli E."/>
            <person name="Iannotti N."/>
            <person name="Marturano G."/>
            <person name="Paoli F."/>
            <person name="Bruttini M."/>
            <person name="Carapelli A."/>
            <person name="Frati F."/>
            <person name="Nardi F."/>
        </authorList>
    </citation>
    <scope>NUCLEOTIDE SEQUENCE [LARGE SCALE GENOMIC DNA]</scope>
    <source>
        <strain evidence="1">DMR45628</strain>
    </source>
</reference>
<gene>
    <name evidence="1" type="ORF">QE152_g6664</name>
</gene>